<dbReference type="SUPFAM" id="SSF56112">
    <property type="entry name" value="Protein kinase-like (PK-like)"/>
    <property type="match status" value="1"/>
</dbReference>
<dbReference type="GO" id="GO:0004674">
    <property type="term" value="F:protein serine/threonine kinase activity"/>
    <property type="evidence" value="ECO:0007669"/>
    <property type="project" value="UniProtKB-KW"/>
</dbReference>
<keyword evidence="3" id="KW-0597">Phosphoprotein</keyword>
<gene>
    <name evidence="15" type="primary">RIM15</name>
    <name evidence="15" type="ORF">MJAP1_002623</name>
</gene>
<dbReference type="SMART" id="SM00448">
    <property type="entry name" value="REC"/>
    <property type="match status" value="1"/>
</dbReference>
<evidence type="ECO:0000256" key="8">
    <source>
        <dbReference type="ARBA" id="ARBA00047899"/>
    </source>
</evidence>
<feature type="domain" description="Protein kinase" evidence="12">
    <location>
        <begin position="1262"/>
        <end position="1573"/>
    </location>
</feature>
<sequence length="1891" mass="205226">MPATASRARPRLVLDPSLEPAQAPPSPMRQPWPGTRSGRSGSSSNPSDVSESDEANRYHDRSSSGIFELDPDTPQSTSGSDNDEPSTPLHTHTRRAPPLTIATSMRSRPPSAPQSARAFHRADSGSWSANSPGARSFRSSLHSTTPSFSSPLAMAPTLPGDVAERGVLRSPDGAPRYASASAAHRHKTQPSRTQLNSFSMPRTQSGRRITPPSSMGPPAVPRHAQTAAPSAIRPRPAHRRAHSTTGASDAILCSSPVGGLDGVDPQLIAAIGSYETGSPRVESSFAMDRSHRTLSSEGSGTSEPELALSPPPSDLAHRLDNMYLDSPVASPATRRAEGLRMQRVPRSVALASDVSVPQPKTQRRVSQQPSPQPSPTDGAYSQPTVLGLGLGLPSLDVRRSRSVDEADVSTASTDAYDAERAQLDACVVALSRAYKAKRWRARHVAWQDWTASLPGDVPDRLAKHWSGVRCQLPSLDRNMPSYVRLASGMRVVSSVPSLRSHVEPVIPPRHEHDVFGERRGVGETPPSRDARITSDKMHAAAPKAHAGVRRQNTTMSVDDTVAAQRQQLWNEVVQAKSACDTELDKILGAMLAYAEHAAGVNDVSPDTTVMVADDTPFDPFAESTSEQASDASMGPLQAMATIGTELRGMSLHTLLARPALCRPYISEIQGLGSVWDEHPDWHGRGWYVELLLTVAGLSRVLEWWDAEHRFWNSEEQPRAPSRSKWLHGSALSTDGEASSCASPTPHRGSPDPRLAKSEHTQVPSPSARFVRSPAASLRLSESPARSTPSPSPSTNMLMELSFEDERIVYLSPTWQAAVGTDPAALIDVPIASLLSSRSVNIFSRATKQLREHSWHTVEIVFEIAHLPGAANLPLLMEAQGMLVHNHATKEHSHTMWVMRLAQTTVDEQSMEQPHLASRVGNLPPDSTALNTDLLLCRICEREIPAWFFEKHSEICHEIHRLEMEIAHVNETLLELNESGRSLHARLEAESSAMAAGAQAPLGYRGETLALPPRSSPPSALEGAAAVPLERASRAHCVKNAMHVIEEVFDVLSTAMAISTPAIPDEAPATSLGVLLSPKSEQNIETLRKWDLHLTDDPALDLLVHDAREAATSKVHAVNRMRNTIVYVETVRMESEQRVAELLGEEAQEHRDTPPVMLNDVEVDEIGTMNGLLFEPLEEAVDTDEDDASDQPSPSGHRSPIPIPNARRLQRSALSPPLSPRVTPADGRFLSIGTSPRLGATPLSPSMVPPAQPKATAASIKDFELLKPISKGAYGSVFLARKRATGDHYAIKVLKKSDMIAKNQITNVRAERMILMNRTQSPFVVKLFFTFQSAEYLYLVMEYLPGGDCASLVKALGELPEAWARQYLAEIVHGLEYLHSTGVVHRDMKPDNLLIDQRGHLKLTDFGLSKFGLLGRQTRARHEEAPAPIPTTWAQLPDTANTPSVEPVPLATAGAHPSEAYFGSMADGAQAKRIVGTPDYLAPETILGVGVDEFGVDWWAVGVILFEFLCGYPPFHATTPDQVFDKILSRSIDWETDVEMSDVARDLVERLICTDRRKRLGANGVEEIKKHPFFDGINWEHLMDEDGPFVPCLDDAASTDYFDPRGAVAQSFDTETDAPQSLPIAPSSGHSRNSGSSGSFAPPNEFGAFSYKNLPVLKQANDEMVRRIRTESTGAPSSPARSATCSMPHQAPVRPAFAHRRALSDLPTSLRSMPRSMPSEAASSPRSELPSSWNSHAGTPPAAVLVADYNPVSQRVLLTALEHAGIQATLVEDGAEMCRLAMGETKYAVLFVKLALRVMNGQDVARMIKSTRNVNAQTPIVALTHRDMHPMDATGSVFDAVLPLPASPAQITALLASLHEEGPTASPYVLSPALMGRDTEMPPPLHLDPTPE</sequence>
<feature type="domain" description="Response regulatory" evidence="13">
    <location>
        <begin position="1742"/>
        <end position="1858"/>
    </location>
</feature>
<feature type="compositionally biased region" description="Basic and acidic residues" evidence="11">
    <location>
        <begin position="516"/>
        <end position="538"/>
    </location>
</feature>
<evidence type="ECO:0000259" key="13">
    <source>
        <dbReference type="PROSITE" id="PS50110"/>
    </source>
</evidence>
<name>A0AAF0JAN8_9BASI</name>
<organism evidence="15 16">
    <name type="scientific">Malassezia japonica</name>
    <dbReference type="NCBI Taxonomy" id="223818"/>
    <lineage>
        <taxon>Eukaryota</taxon>
        <taxon>Fungi</taxon>
        <taxon>Dikarya</taxon>
        <taxon>Basidiomycota</taxon>
        <taxon>Ustilaginomycotina</taxon>
        <taxon>Malasseziomycetes</taxon>
        <taxon>Malasseziales</taxon>
        <taxon>Malasseziaceae</taxon>
        <taxon>Malassezia</taxon>
    </lineage>
</organism>
<protein>
    <recommendedName>
        <fullName evidence="1">non-specific serine/threonine protein kinase</fullName>
        <ecNumber evidence="1">2.7.11.1</ecNumber>
    </recommendedName>
</protein>
<keyword evidence="2 15" id="KW-0723">Serine/threonine-protein kinase</keyword>
<dbReference type="InterPro" id="IPR011006">
    <property type="entry name" value="CheY-like_superfamily"/>
</dbReference>
<accession>A0AAF0JAN8</accession>
<dbReference type="GO" id="GO:1901992">
    <property type="term" value="P:positive regulation of mitotic cell cycle phase transition"/>
    <property type="evidence" value="ECO:0007669"/>
    <property type="project" value="UniProtKB-ARBA"/>
</dbReference>
<evidence type="ECO:0000256" key="1">
    <source>
        <dbReference type="ARBA" id="ARBA00012513"/>
    </source>
</evidence>
<keyword evidence="5" id="KW-0547">Nucleotide-binding</keyword>
<dbReference type="FunFam" id="3.30.200.20:FF:001008">
    <property type="entry name" value="Serine/threonine-protein kinase cek1"/>
    <property type="match status" value="1"/>
</dbReference>
<feature type="compositionally biased region" description="Polar residues" evidence="11">
    <location>
        <begin position="730"/>
        <end position="742"/>
    </location>
</feature>
<dbReference type="EC" id="2.7.11.1" evidence="1"/>
<dbReference type="InterPro" id="IPR000961">
    <property type="entry name" value="AGC-kinase_C"/>
</dbReference>
<evidence type="ECO:0000256" key="6">
    <source>
        <dbReference type="ARBA" id="ARBA00022777"/>
    </source>
</evidence>
<comment type="catalytic activity">
    <reaction evidence="8">
        <text>L-threonyl-[protein] + ATP = O-phospho-L-threonyl-[protein] + ADP + H(+)</text>
        <dbReference type="Rhea" id="RHEA:46608"/>
        <dbReference type="Rhea" id="RHEA-COMP:11060"/>
        <dbReference type="Rhea" id="RHEA-COMP:11605"/>
        <dbReference type="ChEBI" id="CHEBI:15378"/>
        <dbReference type="ChEBI" id="CHEBI:30013"/>
        <dbReference type="ChEBI" id="CHEBI:30616"/>
        <dbReference type="ChEBI" id="CHEBI:61977"/>
        <dbReference type="ChEBI" id="CHEBI:456216"/>
        <dbReference type="EC" id="2.7.11.1"/>
    </reaction>
</comment>
<feature type="region of interest" description="Disordered" evidence="11">
    <location>
        <begin position="516"/>
        <end position="553"/>
    </location>
</feature>
<dbReference type="PROSITE" id="PS50110">
    <property type="entry name" value="RESPONSE_REGULATORY"/>
    <property type="match status" value="1"/>
</dbReference>
<dbReference type="PANTHER" id="PTHR24356">
    <property type="entry name" value="SERINE/THREONINE-PROTEIN KINASE"/>
    <property type="match status" value="1"/>
</dbReference>
<feature type="region of interest" description="Disordered" evidence="11">
    <location>
        <begin position="349"/>
        <end position="385"/>
    </location>
</feature>
<feature type="compositionally biased region" description="Basic and acidic residues" evidence="11">
    <location>
        <begin position="748"/>
        <end position="759"/>
    </location>
</feature>
<keyword evidence="4 15" id="KW-0808">Transferase</keyword>
<dbReference type="GO" id="GO:0005737">
    <property type="term" value="C:cytoplasm"/>
    <property type="evidence" value="ECO:0007669"/>
    <property type="project" value="TreeGrafter"/>
</dbReference>
<dbReference type="SMART" id="SM00220">
    <property type="entry name" value="S_TKc"/>
    <property type="match status" value="1"/>
</dbReference>
<comment type="catalytic activity">
    <reaction evidence="9">
        <text>L-seryl-[protein] + ATP = O-phospho-L-seryl-[protein] + ADP + H(+)</text>
        <dbReference type="Rhea" id="RHEA:17989"/>
        <dbReference type="Rhea" id="RHEA-COMP:9863"/>
        <dbReference type="Rhea" id="RHEA-COMP:11604"/>
        <dbReference type="ChEBI" id="CHEBI:15378"/>
        <dbReference type="ChEBI" id="CHEBI:29999"/>
        <dbReference type="ChEBI" id="CHEBI:30616"/>
        <dbReference type="ChEBI" id="CHEBI:83421"/>
        <dbReference type="ChEBI" id="CHEBI:456216"/>
        <dbReference type="EC" id="2.7.11.1"/>
    </reaction>
</comment>
<dbReference type="GeneID" id="85226274"/>
<evidence type="ECO:0000256" key="10">
    <source>
        <dbReference type="PROSITE-ProRule" id="PRU00169"/>
    </source>
</evidence>
<feature type="compositionally biased region" description="Low complexity" evidence="11">
    <location>
        <begin position="36"/>
        <end position="49"/>
    </location>
</feature>
<dbReference type="InterPro" id="IPR011009">
    <property type="entry name" value="Kinase-like_dom_sf"/>
</dbReference>
<evidence type="ECO:0000256" key="5">
    <source>
        <dbReference type="ARBA" id="ARBA00022741"/>
    </source>
</evidence>
<feature type="compositionally biased region" description="Polar residues" evidence="11">
    <location>
        <begin position="190"/>
        <end position="213"/>
    </location>
</feature>
<dbReference type="FunFam" id="1.10.510.10:FF:000294">
    <property type="entry name" value="Serine/threonine-protein kinase OXI1"/>
    <property type="match status" value="1"/>
</dbReference>
<keyword evidence="16" id="KW-1185">Reference proteome</keyword>
<dbReference type="PROSITE" id="PS51285">
    <property type="entry name" value="AGC_KINASE_CTER"/>
    <property type="match status" value="1"/>
</dbReference>
<dbReference type="InterPro" id="IPR050236">
    <property type="entry name" value="Ser_Thr_kinase_AGC"/>
</dbReference>
<keyword evidence="7" id="KW-0067">ATP-binding</keyword>
<feature type="region of interest" description="Disordered" evidence="11">
    <location>
        <begin position="1180"/>
        <end position="1251"/>
    </location>
</feature>
<dbReference type="SMART" id="SM00133">
    <property type="entry name" value="S_TK_X"/>
    <property type="match status" value="1"/>
</dbReference>
<dbReference type="EMBL" id="CP119961">
    <property type="protein sequence ID" value="WFD39643.1"/>
    <property type="molecule type" value="Genomic_DNA"/>
</dbReference>
<feature type="domain" description="AGC-kinase C-terminal" evidence="14">
    <location>
        <begin position="1574"/>
        <end position="1660"/>
    </location>
</feature>
<feature type="region of interest" description="Disordered" evidence="11">
    <location>
        <begin position="715"/>
        <end position="794"/>
    </location>
</feature>
<comment type="caution">
    <text evidence="10">Lacks conserved residue(s) required for the propagation of feature annotation.</text>
</comment>
<dbReference type="Gene3D" id="3.40.50.2300">
    <property type="match status" value="1"/>
</dbReference>
<dbReference type="InterPro" id="IPR000719">
    <property type="entry name" value="Prot_kinase_dom"/>
</dbReference>
<dbReference type="InterPro" id="IPR001789">
    <property type="entry name" value="Sig_transdc_resp-reg_receiver"/>
</dbReference>
<feature type="region of interest" description="Disordered" evidence="11">
    <location>
        <begin position="1612"/>
        <end position="1640"/>
    </location>
</feature>
<dbReference type="GO" id="GO:0005524">
    <property type="term" value="F:ATP binding"/>
    <property type="evidence" value="ECO:0007669"/>
    <property type="project" value="UniProtKB-KW"/>
</dbReference>
<evidence type="ECO:0000256" key="3">
    <source>
        <dbReference type="ARBA" id="ARBA00022553"/>
    </source>
</evidence>
<evidence type="ECO:0000256" key="9">
    <source>
        <dbReference type="ARBA" id="ARBA00048679"/>
    </source>
</evidence>
<evidence type="ECO:0000313" key="15">
    <source>
        <dbReference type="EMBL" id="WFD39643.1"/>
    </source>
</evidence>
<dbReference type="GO" id="GO:0005634">
    <property type="term" value="C:nucleus"/>
    <property type="evidence" value="ECO:0007669"/>
    <property type="project" value="TreeGrafter"/>
</dbReference>
<feature type="region of interest" description="Disordered" evidence="11">
    <location>
        <begin position="1705"/>
        <end position="1734"/>
    </location>
</feature>
<evidence type="ECO:0000256" key="2">
    <source>
        <dbReference type="ARBA" id="ARBA00022527"/>
    </source>
</evidence>
<dbReference type="Pfam" id="PF00069">
    <property type="entry name" value="Pkinase"/>
    <property type="match status" value="2"/>
</dbReference>
<evidence type="ECO:0000259" key="14">
    <source>
        <dbReference type="PROSITE" id="PS51285"/>
    </source>
</evidence>
<feature type="region of interest" description="Disordered" evidence="11">
    <location>
        <begin position="279"/>
        <end position="314"/>
    </location>
</feature>
<proteinExistence type="predicted"/>
<dbReference type="Proteomes" id="UP001217754">
    <property type="component" value="Chromosome 4"/>
</dbReference>
<dbReference type="PROSITE" id="PS50011">
    <property type="entry name" value="PROTEIN_KINASE_DOM"/>
    <property type="match status" value="1"/>
</dbReference>
<dbReference type="InterPro" id="IPR008271">
    <property type="entry name" value="Ser/Thr_kinase_AS"/>
</dbReference>
<evidence type="ECO:0000256" key="11">
    <source>
        <dbReference type="SAM" id="MobiDB-lite"/>
    </source>
</evidence>
<feature type="compositionally biased region" description="Low complexity" evidence="11">
    <location>
        <begin position="139"/>
        <end position="152"/>
    </location>
</feature>
<feature type="compositionally biased region" description="Polar residues" evidence="11">
    <location>
        <begin position="1720"/>
        <end position="1734"/>
    </location>
</feature>
<evidence type="ECO:0000313" key="16">
    <source>
        <dbReference type="Proteomes" id="UP001217754"/>
    </source>
</evidence>
<dbReference type="PROSITE" id="PS00108">
    <property type="entry name" value="PROTEIN_KINASE_ST"/>
    <property type="match status" value="1"/>
</dbReference>
<dbReference type="Gene3D" id="1.10.510.10">
    <property type="entry name" value="Transferase(Phosphotransferase) domain 1"/>
    <property type="match status" value="2"/>
</dbReference>
<dbReference type="GO" id="GO:0000160">
    <property type="term" value="P:phosphorelay signal transduction system"/>
    <property type="evidence" value="ECO:0007669"/>
    <property type="project" value="InterPro"/>
</dbReference>
<evidence type="ECO:0000256" key="4">
    <source>
        <dbReference type="ARBA" id="ARBA00022679"/>
    </source>
</evidence>
<evidence type="ECO:0000256" key="7">
    <source>
        <dbReference type="ARBA" id="ARBA00022840"/>
    </source>
</evidence>
<dbReference type="PANTHER" id="PTHR24356:SF1">
    <property type="entry name" value="SERINE_THREONINE-PROTEIN KINASE GREATWALL"/>
    <property type="match status" value="1"/>
</dbReference>
<reference evidence="15" key="1">
    <citation type="submission" date="2023-03" db="EMBL/GenBank/DDBJ databases">
        <title>Mating type loci evolution in Malassezia.</title>
        <authorList>
            <person name="Coelho M.A."/>
        </authorList>
    </citation>
    <scope>NUCLEOTIDE SEQUENCE</scope>
    <source>
        <strain evidence="15">CBS 9431</strain>
    </source>
</reference>
<keyword evidence="6 15" id="KW-0418">Kinase</keyword>
<dbReference type="RefSeq" id="XP_060122540.1">
    <property type="nucleotide sequence ID" value="XM_060266557.1"/>
</dbReference>
<dbReference type="Gene3D" id="3.30.200.20">
    <property type="entry name" value="Phosphorylase Kinase, domain 1"/>
    <property type="match status" value="2"/>
</dbReference>
<feature type="compositionally biased region" description="Low complexity" evidence="11">
    <location>
        <begin position="1626"/>
        <end position="1638"/>
    </location>
</feature>
<dbReference type="SUPFAM" id="SSF52172">
    <property type="entry name" value="CheY-like"/>
    <property type="match status" value="1"/>
</dbReference>
<feature type="region of interest" description="Disordered" evidence="11">
    <location>
        <begin position="1"/>
        <end position="249"/>
    </location>
</feature>
<dbReference type="FunFam" id="1.10.510.10:FF:000340">
    <property type="entry name" value="Serine threonine protein kinase"/>
    <property type="match status" value="1"/>
</dbReference>
<dbReference type="CDD" id="cd05611">
    <property type="entry name" value="STKc_Rim15_like"/>
    <property type="match status" value="1"/>
</dbReference>
<evidence type="ECO:0000259" key="12">
    <source>
        <dbReference type="PROSITE" id="PS50011"/>
    </source>
</evidence>